<evidence type="ECO:0000256" key="9">
    <source>
        <dbReference type="ARBA" id="ARBA00023136"/>
    </source>
</evidence>
<dbReference type="EMBL" id="CP016022">
    <property type="protein sequence ID" value="ANJ74039.1"/>
    <property type="molecule type" value="Genomic_DNA"/>
</dbReference>
<feature type="domain" description="Trimeric autotransporter adhesin YadA-like head" evidence="12">
    <location>
        <begin position="568"/>
        <end position="594"/>
    </location>
</feature>
<feature type="domain" description="Trimeric autotransporter adhesin YadA-like stalk" evidence="13">
    <location>
        <begin position="613"/>
        <end position="652"/>
    </location>
</feature>
<evidence type="ECO:0000256" key="1">
    <source>
        <dbReference type="ARBA" id="ARBA00004241"/>
    </source>
</evidence>
<dbReference type="Gene3D" id="3.30.1300.30">
    <property type="entry name" value="GSPII I/J protein-like"/>
    <property type="match status" value="1"/>
</dbReference>
<evidence type="ECO:0000256" key="5">
    <source>
        <dbReference type="ARBA" id="ARBA00022452"/>
    </source>
</evidence>
<dbReference type="GeneID" id="61527720"/>
<dbReference type="GO" id="GO:0009986">
    <property type="term" value="C:cell surface"/>
    <property type="evidence" value="ECO:0007669"/>
    <property type="project" value="UniProtKB-SubCell"/>
</dbReference>
<name>A0A192A0X9_9RALS</name>
<evidence type="ECO:0000256" key="3">
    <source>
        <dbReference type="ARBA" id="ARBA00005848"/>
    </source>
</evidence>
<dbReference type="InterPro" id="IPR005594">
    <property type="entry name" value="YadA_C"/>
</dbReference>
<evidence type="ECO:0000313" key="15">
    <source>
        <dbReference type="EMBL" id="ANJ74039.1"/>
    </source>
</evidence>
<evidence type="ECO:0000256" key="10">
    <source>
        <dbReference type="ARBA" id="ARBA00023237"/>
    </source>
</evidence>
<dbReference type="Pfam" id="PF13018">
    <property type="entry name" value="ESPR"/>
    <property type="match status" value="1"/>
</dbReference>
<evidence type="ECO:0000256" key="8">
    <source>
        <dbReference type="ARBA" id="ARBA00022927"/>
    </source>
</evidence>
<dbReference type="OrthoDB" id="8929879at2"/>
<gene>
    <name evidence="15" type="ORF">A9Y76_16980</name>
</gene>
<feature type="domain" description="Trimeric autotransporter adhesin YadA-like stalk" evidence="13">
    <location>
        <begin position="276"/>
        <end position="307"/>
    </location>
</feature>
<dbReference type="SUPFAM" id="SSF54523">
    <property type="entry name" value="Pili subunits"/>
    <property type="match status" value="1"/>
</dbReference>
<dbReference type="InterPro" id="IPR008635">
    <property type="entry name" value="Coiled_stalk_dom"/>
</dbReference>
<dbReference type="InterPro" id="IPR045584">
    <property type="entry name" value="Pilin-like"/>
</dbReference>
<evidence type="ECO:0000259" key="13">
    <source>
        <dbReference type="Pfam" id="PF05662"/>
    </source>
</evidence>
<comment type="similarity">
    <text evidence="3">Belongs to the autotransporter-2 (AT-2) (TC 1.B.40) family.</text>
</comment>
<keyword evidence="6" id="KW-0812">Transmembrane</keyword>
<protein>
    <submittedName>
        <fullName evidence="15">Uncharacterized protein</fullName>
    </submittedName>
</protein>
<dbReference type="GO" id="GO:0015031">
    <property type="term" value="P:protein transport"/>
    <property type="evidence" value="ECO:0007669"/>
    <property type="project" value="UniProtKB-KW"/>
</dbReference>
<evidence type="ECO:0000256" key="4">
    <source>
        <dbReference type="ARBA" id="ARBA00022448"/>
    </source>
</evidence>
<sequence length="731" mass="72483">MNKAYRVVFNKATGVWMAVSEIARGRGKGRSVVRPVGAALIASAALFSAPGAMAQVLIEQPDDGGPINIGSSVTGGSVSFSNVAGQNRRLTGIENGVGTTDAVTVNQLNGALTALGGRINSVTGAIVAPTYTLGADSKGGTTYSTVPGALGNLDDRIKGNTASIVNNTTNIANLTNGTAGMVQQATAGAEITVAKDTDGDAVNFGGKGADGSPITRKLTNVTAGTNATDAVNFSQLSDVNNTAEQAATKANNSVQYDAAGDTITLTNPATGTGPVQIKNVAAGTADTDAVNKSQLDSVKAVADNAVQYDSAAKNSVTLGNAGTPVKLSNVADGAVASDSKDAVNGGQLFDVKSTAEQAAKAAANSVQYDAAGNTITLTNPVTGTGPVQIKNVAAGTDDTDAVNVKQLKDAGLVGSDGTLANVVTYDSDKKDSVTLGGLKDDGTGAMVPATAPVKLSNIANGVNANDAVNFSQLNGVGSALGGGAGFNNGVWTGPTYTFRNGDQSTTVGDALSKLDNRVFTLEGSSVGGGSAANDKFSGSGANNGNPGQKEEAVASGAYATASGANAVAKGQNSTATGANARATADNSVALGAGSIADTANTVSVGSVGNERAITNVAEGTNPTDAVNKAQMDRQIAGVQNSVGNLQNQVSQIDSKVNRVGAMNAAMSTMMASAAGLQTDNRMAIGTGLYRGETALAIGYQRKVGSRATVTIGGSTAGGKEYNVGVGAGFGW</sequence>
<dbReference type="InterPro" id="IPR024973">
    <property type="entry name" value="ESPR"/>
</dbReference>
<dbReference type="Proteomes" id="UP000078572">
    <property type="component" value="Chromosome 1"/>
</dbReference>
<organism evidence="15 16">
    <name type="scientific">Ralstonia insidiosa</name>
    <dbReference type="NCBI Taxonomy" id="190721"/>
    <lineage>
        <taxon>Bacteria</taxon>
        <taxon>Pseudomonadati</taxon>
        <taxon>Pseudomonadota</taxon>
        <taxon>Betaproteobacteria</taxon>
        <taxon>Burkholderiales</taxon>
        <taxon>Burkholderiaceae</taxon>
        <taxon>Ralstonia</taxon>
    </lineage>
</organism>
<feature type="domain" description="Trimeric autotransporter adhesin YadA-like stalk" evidence="13">
    <location>
        <begin position="388"/>
        <end position="410"/>
    </location>
</feature>
<feature type="domain" description="ESPR" evidence="14">
    <location>
        <begin position="1"/>
        <end position="48"/>
    </location>
</feature>
<dbReference type="InterPro" id="IPR011049">
    <property type="entry name" value="Serralysin-like_metalloprot_C"/>
</dbReference>
<evidence type="ECO:0000256" key="2">
    <source>
        <dbReference type="ARBA" id="ARBA00004442"/>
    </source>
</evidence>
<feature type="domain" description="Trimeric autotransporter adhesin YadA-like stalk" evidence="13">
    <location>
        <begin position="89"/>
        <end position="126"/>
    </location>
</feature>
<dbReference type="SUPFAM" id="SSF101967">
    <property type="entry name" value="Adhesin YadA, collagen-binding domain"/>
    <property type="match status" value="6"/>
</dbReference>
<feature type="domain" description="Trimeric autotransporter adhesin YadA-like stalk" evidence="13">
    <location>
        <begin position="454"/>
        <end position="489"/>
    </location>
</feature>
<feature type="domain" description="Trimeric autotransporter adhesin YadA-like stalk" evidence="13">
    <location>
        <begin position="217"/>
        <end position="258"/>
    </location>
</feature>
<evidence type="ECO:0000259" key="12">
    <source>
        <dbReference type="Pfam" id="PF05658"/>
    </source>
</evidence>
<dbReference type="Pfam" id="PF05658">
    <property type="entry name" value="YadA_head"/>
    <property type="match status" value="1"/>
</dbReference>
<evidence type="ECO:0000259" key="14">
    <source>
        <dbReference type="Pfam" id="PF13018"/>
    </source>
</evidence>
<keyword evidence="7" id="KW-0732">Signal</keyword>
<dbReference type="Gene3D" id="1.20.5.170">
    <property type="match status" value="3"/>
</dbReference>
<dbReference type="STRING" id="190721.ACS15_3585"/>
<keyword evidence="5" id="KW-1134">Transmembrane beta strand</keyword>
<dbReference type="Gene3D" id="2.60.40.4050">
    <property type="match status" value="1"/>
</dbReference>
<keyword evidence="4" id="KW-0813">Transport</keyword>
<keyword evidence="10" id="KW-0998">Cell outer membrane</keyword>
<evidence type="ECO:0000313" key="16">
    <source>
        <dbReference type="Proteomes" id="UP000078572"/>
    </source>
</evidence>
<accession>A0A192A0X9</accession>
<keyword evidence="16" id="KW-1185">Reference proteome</keyword>
<evidence type="ECO:0000259" key="11">
    <source>
        <dbReference type="Pfam" id="PF03895"/>
    </source>
</evidence>
<dbReference type="Pfam" id="PF03895">
    <property type="entry name" value="YadA_anchor"/>
    <property type="match status" value="1"/>
</dbReference>
<dbReference type="Gene3D" id="6.10.250.2040">
    <property type="match status" value="3"/>
</dbReference>
<proteinExistence type="inferred from homology"/>
<feature type="domain" description="Trimeric autotransporter adhesin YadA-like stalk" evidence="13">
    <location>
        <begin position="326"/>
        <end position="370"/>
    </location>
</feature>
<comment type="subcellular location">
    <subcellularLocation>
        <location evidence="2">Cell outer membrane</location>
    </subcellularLocation>
    <subcellularLocation>
        <location evidence="1">Cell surface</location>
    </subcellularLocation>
</comment>
<dbReference type="RefSeq" id="WP_064805680.1">
    <property type="nucleotide sequence ID" value="NZ_CP016022.1"/>
</dbReference>
<dbReference type="AlphaFoldDB" id="A0A192A0X9"/>
<reference evidence="16" key="1">
    <citation type="submission" date="2016-06" db="EMBL/GenBank/DDBJ databases">
        <authorList>
            <person name="Xu Y."/>
            <person name="Nagy A."/>
            <person name="Yan X."/>
            <person name="Kim S.W."/>
            <person name="Haley B."/>
            <person name="Liu N.T."/>
            <person name="Nou X."/>
        </authorList>
    </citation>
    <scope>NUCLEOTIDE SEQUENCE [LARGE SCALE GENOMIC DNA]</scope>
    <source>
        <strain evidence="16">ATCC 49129</strain>
    </source>
</reference>
<dbReference type="Pfam" id="PF05662">
    <property type="entry name" value="YadA_stalk"/>
    <property type="match status" value="7"/>
</dbReference>
<evidence type="ECO:0000256" key="6">
    <source>
        <dbReference type="ARBA" id="ARBA00022692"/>
    </source>
</evidence>
<dbReference type="InterPro" id="IPR008640">
    <property type="entry name" value="Adhesin_Head_dom"/>
</dbReference>
<dbReference type="GO" id="GO:0009279">
    <property type="term" value="C:cell outer membrane"/>
    <property type="evidence" value="ECO:0007669"/>
    <property type="project" value="UniProtKB-SubCell"/>
</dbReference>
<feature type="domain" description="Trimeric autotransporter adhesin YadA-like C-terminal membrane anchor" evidence="11">
    <location>
        <begin position="680"/>
        <end position="731"/>
    </location>
</feature>
<keyword evidence="9" id="KW-0472">Membrane</keyword>
<keyword evidence="8" id="KW-0653">Protein transport</keyword>
<evidence type="ECO:0000256" key="7">
    <source>
        <dbReference type="ARBA" id="ARBA00022729"/>
    </source>
</evidence>